<dbReference type="PANTHER" id="PTHR31018">
    <property type="entry name" value="SPORULATION-SPECIFIC PROTEIN-RELATED"/>
    <property type="match status" value="1"/>
</dbReference>
<dbReference type="InterPro" id="IPR015919">
    <property type="entry name" value="Cadherin-like_sf"/>
</dbReference>
<evidence type="ECO:0000256" key="1">
    <source>
        <dbReference type="ARBA" id="ARBA00004191"/>
    </source>
</evidence>
<dbReference type="OrthoDB" id="917318at2"/>
<dbReference type="InterPro" id="IPR007110">
    <property type="entry name" value="Ig-like_dom"/>
</dbReference>
<dbReference type="SUPFAM" id="SSF49313">
    <property type="entry name" value="Cadherin-like"/>
    <property type="match status" value="1"/>
</dbReference>
<evidence type="ECO:0000313" key="8">
    <source>
        <dbReference type="Proteomes" id="UP000441754"/>
    </source>
</evidence>
<dbReference type="InterPro" id="IPR000494">
    <property type="entry name" value="Rcpt_L-dom"/>
</dbReference>
<dbReference type="InterPro" id="IPR006644">
    <property type="entry name" value="Cadg"/>
</dbReference>
<dbReference type="Pfam" id="PF01030">
    <property type="entry name" value="Recep_L_domain"/>
    <property type="match status" value="1"/>
</dbReference>
<keyword evidence="4" id="KW-0732">Signal</keyword>
<evidence type="ECO:0000313" key="7">
    <source>
        <dbReference type="EMBL" id="MRS64011.1"/>
    </source>
</evidence>
<accession>A0A7K0ER29</accession>
<dbReference type="Gene3D" id="2.60.40.10">
    <property type="entry name" value="Immunoglobulins"/>
    <property type="match status" value="3"/>
</dbReference>
<dbReference type="Gene3D" id="3.80.20.20">
    <property type="entry name" value="Receptor L-domain"/>
    <property type="match status" value="2"/>
</dbReference>
<dbReference type="Pfam" id="PF05345">
    <property type="entry name" value="He_PIG"/>
    <property type="match status" value="1"/>
</dbReference>
<dbReference type="EMBL" id="WJXZ01000014">
    <property type="protein sequence ID" value="MRS64011.1"/>
    <property type="molecule type" value="Genomic_DNA"/>
</dbReference>
<evidence type="ECO:0000256" key="4">
    <source>
        <dbReference type="ARBA" id="ARBA00022729"/>
    </source>
</evidence>
<reference evidence="7 8" key="1">
    <citation type="journal article" date="2018" name="Antonie Van Leeuwenhoek">
        <title>Larkinella terrae sp. nov., isolated from soil on Jeju Island, South Korea.</title>
        <authorList>
            <person name="Ten L.N."/>
            <person name="Jeon J."/>
            <person name="Park S.J."/>
            <person name="Park S."/>
            <person name="Lee S.Y."/>
            <person name="Kim M.K."/>
            <person name="Jung H.Y."/>
        </authorList>
    </citation>
    <scope>NUCLEOTIDE SEQUENCE [LARGE SCALE GENOMIC DNA]</scope>
    <source>
        <strain evidence="7 8">KCTC 52001</strain>
    </source>
</reference>
<dbReference type="SUPFAM" id="SSF48726">
    <property type="entry name" value="Immunoglobulin"/>
    <property type="match status" value="1"/>
</dbReference>
<dbReference type="GO" id="GO:0016020">
    <property type="term" value="C:membrane"/>
    <property type="evidence" value="ECO:0007669"/>
    <property type="project" value="InterPro"/>
</dbReference>
<protein>
    <recommendedName>
        <fullName evidence="6">Ig-like domain-containing protein</fullName>
    </recommendedName>
</protein>
<gene>
    <name evidence="7" type="ORF">GJJ30_22125</name>
</gene>
<feature type="domain" description="Ig-like" evidence="6">
    <location>
        <begin position="333"/>
        <end position="416"/>
    </location>
</feature>
<dbReference type="InterPro" id="IPR036179">
    <property type="entry name" value="Ig-like_dom_sf"/>
</dbReference>
<dbReference type="GO" id="GO:0030313">
    <property type="term" value="C:cell envelope"/>
    <property type="evidence" value="ECO:0007669"/>
    <property type="project" value="UniProtKB-SubCell"/>
</dbReference>
<evidence type="ECO:0000256" key="5">
    <source>
        <dbReference type="ARBA" id="ARBA00023180"/>
    </source>
</evidence>
<proteinExistence type="predicted"/>
<dbReference type="InterPro" id="IPR036941">
    <property type="entry name" value="Rcpt_L-dom_sf"/>
</dbReference>
<dbReference type="SUPFAM" id="SSF52058">
    <property type="entry name" value="L domain-like"/>
    <property type="match status" value="2"/>
</dbReference>
<organism evidence="7 8">
    <name type="scientific">Larkinella terrae</name>
    <dbReference type="NCBI Taxonomy" id="2025311"/>
    <lineage>
        <taxon>Bacteria</taxon>
        <taxon>Pseudomonadati</taxon>
        <taxon>Bacteroidota</taxon>
        <taxon>Cytophagia</taxon>
        <taxon>Cytophagales</taxon>
        <taxon>Spirosomataceae</taxon>
        <taxon>Larkinella</taxon>
    </lineage>
</organism>
<name>A0A7K0ER29_9BACT</name>
<keyword evidence="8" id="KW-1185">Reference proteome</keyword>
<evidence type="ECO:0000256" key="3">
    <source>
        <dbReference type="ARBA" id="ARBA00022525"/>
    </source>
</evidence>
<keyword evidence="2" id="KW-0134">Cell wall</keyword>
<dbReference type="Proteomes" id="UP000441754">
    <property type="component" value="Unassembled WGS sequence"/>
</dbReference>
<comment type="caution">
    <text evidence="7">The sequence shown here is derived from an EMBL/GenBank/DDBJ whole genome shotgun (WGS) entry which is preliminary data.</text>
</comment>
<dbReference type="InterPro" id="IPR013783">
    <property type="entry name" value="Ig-like_fold"/>
</dbReference>
<keyword evidence="5" id="KW-0325">Glycoprotein</keyword>
<dbReference type="SMART" id="SM00736">
    <property type="entry name" value="CADG"/>
    <property type="match status" value="1"/>
</dbReference>
<dbReference type="PROSITE" id="PS50835">
    <property type="entry name" value="IG_LIKE"/>
    <property type="match status" value="1"/>
</dbReference>
<dbReference type="InterPro" id="IPR051648">
    <property type="entry name" value="CWI-Assembly_Regulator"/>
</dbReference>
<evidence type="ECO:0000256" key="2">
    <source>
        <dbReference type="ARBA" id="ARBA00022512"/>
    </source>
</evidence>
<comment type="subcellular location">
    <subcellularLocation>
        <location evidence="1">Secreted</location>
        <location evidence="1">Cell wall</location>
    </subcellularLocation>
</comment>
<evidence type="ECO:0000259" key="6">
    <source>
        <dbReference type="PROSITE" id="PS50835"/>
    </source>
</evidence>
<dbReference type="PANTHER" id="PTHR31018:SF3">
    <property type="entry name" value="RECEPTOR PROTEIN-TYROSINE KINASE"/>
    <property type="match status" value="1"/>
</dbReference>
<keyword evidence="3" id="KW-0964">Secreted</keyword>
<sequence length="981" mass="102940">MKSFLLRTNSMPARLPQGSLRRKLALWPVLLVLLLCGCLTRAHAQCPTRGAILQSQADVNAFPPGCTHLVGDLEIRGDNIVSLEPLKNLSSISGELVIMETSLKNLEGLDNLETLGSDLWIRDNSQLTDLTGLRQLSSVLEFNLINNQSLTNVTGLESLTLVRGDLTITYNNQLTSLSGFRGQISTRSSVYLQFNPKLKNLIGLEGITRLYYLSIQYHSGLESLQGLNNLVSLSKGVDIYSNDQLKNLSGLEKFQSVEGDGIYIGENKNLNSLSGLISLKQTPILSIYRNSSLSQCAIDPICLLLANSNTQTQIEGNAPGCSSVVDIQADCAPLTITTQPADAATVCAGASVSTSVGVSGNARTYQWYRNGLVLPQQNQPTLALTGVKLSDAGSYSVVVSNSVSSDTSAIFQLTVNELPAVSINPSSTAVCASTPAILNASGAATYQWQGPGGLTSTASSVTVSTSGTYSVIGITSAACSASATASVTVYDVPPTPVIKISQAVTQPILQNTPYVTLTVSGCSDGTISWQGPGGVSGNGTSIPVSTSATGNFAYSATCQVGFCTSLPGNLTVAISPPLVSGSFDGFVNGADCSTFRGWAWDRNKVNTPVSVDILDGPTVIATLLADVFRPDLQTAGKGNGKHAFSWNIPENLKDGLTHNLSARVSGSSFILKDSPKALVCQGSSSPANKAPVPPSPTILVAPLAAQVGVPFSGTLVAFTDPEGQSLTYALSGLPDGLSINMLNRLISGTPTQSGTFVLAYSATDGGGLTNSVSFPLTVNPASTTAVTGDFEGYLDKLDCGGIRGWVWDRKKPNTPLTVEFYLDGSGTVLGSTVANIFRQDLKDAGKGNGSHAYNFSPPGSLTNGTMVRARVLGSTYELKGSPKAYQCAPARLSAESGSELQVTVLGNPVSDQLQVEIRGAEGQELRLHFTDAAGCLLHQRQIEAARVVEHQRFSVQGQPSGLLLLRVSSGLKSVTVKVLKQ</sequence>
<dbReference type="AlphaFoldDB" id="A0A7K0ER29"/>
<dbReference type="GO" id="GO:0005509">
    <property type="term" value="F:calcium ion binding"/>
    <property type="evidence" value="ECO:0007669"/>
    <property type="project" value="InterPro"/>
</dbReference>